<proteinExistence type="predicted"/>
<dbReference type="AlphaFoldDB" id="A0A0G1GX75"/>
<protein>
    <recommendedName>
        <fullName evidence="1">YdhG-like domain-containing protein</fullName>
    </recommendedName>
</protein>
<dbReference type="Proteomes" id="UP000034097">
    <property type="component" value="Unassembled WGS sequence"/>
</dbReference>
<feature type="domain" description="YdhG-like" evidence="1">
    <location>
        <begin position="23"/>
        <end position="114"/>
    </location>
</feature>
<comment type="caution">
    <text evidence="2">The sequence shown here is derived from an EMBL/GenBank/DDBJ whole genome shotgun (WGS) entry which is preliminary data.</text>
</comment>
<evidence type="ECO:0000313" key="3">
    <source>
        <dbReference type="Proteomes" id="UP000034097"/>
    </source>
</evidence>
<gene>
    <name evidence="2" type="ORF">UW26_C0012G0033</name>
</gene>
<dbReference type="Gene3D" id="3.90.1150.200">
    <property type="match status" value="1"/>
</dbReference>
<dbReference type="InterPro" id="IPR014922">
    <property type="entry name" value="YdhG-like"/>
</dbReference>
<dbReference type="EMBL" id="LCHQ01000012">
    <property type="protein sequence ID" value="KKT38818.1"/>
    <property type="molecule type" value="Genomic_DNA"/>
</dbReference>
<dbReference type="SUPFAM" id="SSF159888">
    <property type="entry name" value="YdhG-like"/>
    <property type="match status" value="1"/>
</dbReference>
<name>A0A0G1GX75_9BACT</name>
<dbReference type="Pfam" id="PF08818">
    <property type="entry name" value="DUF1801"/>
    <property type="match status" value="1"/>
</dbReference>
<organism evidence="2 3">
    <name type="scientific">Candidatus Collierbacteria bacterium GW2011_GWF1_44_12</name>
    <dbReference type="NCBI Taxonomy" id="1618402"/>
    <lineage>
        <taxon>Bacteria</taxon>
        <taxon>Candidatus Collieribacteriota</taxon>
    </lineage>
</organism>
<evidence type="ECO:0000259" key="1">
    <source>
        <dbReference type="Pfam" id="PF08818"/>
    </source>
</evidence>
<reference evidence="2 3" key="1">
    <citation type="journal article" date="2015" name="Nature">
        <title>rRNA introns, odd ribosomes, and small enigmatic genomes across a large radiation of phyla.</title>
        <authorList>
            <person name="Brown C.T."/>
            <person name="Hug L.A."/>
            <person name="Thomas B.C."/>
            <person name="Sharon I."/>
            <person name="Castelle C.J."/>
            <person name="Singh A."/>
            <person name="Wilkins M.J."/>
            <person name="Williams K.H."/>
            <person name="Banfield J.F."/>
        </authorList>
    </citation>
    <scope>NUCLEOTIDE SEQUENCE [LARGE SCALE GENOMIC DNA]</scope>
</reference>
<dbReference type="PATRIC" id="fig|1618402.3.peg.404"/>
<sequence length="121" mass="13730">MDLSNSPIKTIDEYIESSQADVRESLHAIREVIAEEAPQAKETIKYQMPTFVLNGNLVHFAAFKGHIGFYPTPSAIEAFKNELTQYITSKGAIQFPKDRALSLSLIRRMVQFRVKENTGQR</sequence>
<evidence type="ECO:0000313" key="2">
    <source>
        <dbReference type="EMBL" id="KKT38818.1"/>
    </source>
</evidence>
<accession>A0A0G1GX75</accession>